<dbReference type="Gene3D" id="2.60.40.10">
    <property type="entry name" value="Immunoglobulins"/>
    <property type="match status" value="6"/>
</dbReference>
<sequence length="741" mass="82066">MIEYLFLLVLSSSIQCYYGQESPKVAPFMSIVKPVIGGKTSFTCQSLAGSPPLLITWFKDGQQMNESASTRIRTNEDSSILIMESISSSHSGNYTCKISNRYGHDSYSSELLIEGPPLWVEKPTNIKSEIGRMLTIRCLVSGYPKPRVQLKKLKGLSWIQLTDKDQIIMVNRDSSSGEFQIRSATRDHQGRYGCAASNGIQPDLWTEFDVIIDVPAEFKEKNIAVSTKKGNPLELECSADGDQPVTVKWFKDSTPIDKVDPLRYQITDAPNNDGTRSMLTVNSADVKDDGLYLCLAENSFGKDERKIRVTIIEPPPAPLNFAVQQVWSRTVSVSWAKPPESKTSILSYIIRYWKVSSPGVNDRLHEINVSSSLNLHLIKDLEPGSQYESTVIAVNEVGSGAPSQKISFVTGEEEPSGAPVDLHAIARGPTTARLAWRSPPRNTWNGKLLGFYVGYRLIDDYKTPHSLRTVSIPESNSSHHEYFLRSLLKGAKYSIILKAFNSAGSGPESSEITVETLSGDVPIAPRFHVSSVTTDSITLGYILSSGSSKIQNLDLHLKEGDDSDWREMDIFLENKDVGEYTLTALNPDTVYTIYLTASNENGVSDPSHLVKTRTIRSHRDFAIGSIFEGSNGQYGDSRAFVSVLSIIIAVSIIIIVIVIAFVYVRKAQLEASTKPNFEFALATGTLPLNKSIPNFGTERRFIDSDNTKPLMNGTMMSDHHVNQYPVSYSNLPTENVSYQTH</sequence>
<dbReference type="PROSITE" id="PS50853">
    <property type="entry name" value="FN3"/>
    <property type="match status" value="3"/>
</dbReference>
<keyword evidence="3" id="KW-0812">Transmembrane</keyword>
<dbReference type="InterPro" id="IPR013783">
    <property type="entry name" value="Ig-like_fold"/>
</dbReference>
<dbReference type="InterPro" id="IPR036179">
    <property type="entry name" value="Ig-like_dom_sf"/>
</dbReference>
<dbReference type="CDD" id="cd00063">
    <property type="entry name" value="FN3"/>
    <property type="match status" value="3"/>
</dbReference>
<dbReference type="GO" id="GO:0030154">
    <property type="term" value="P:cell differentiation"/>
    <property type="evidence" value="ECO:0007669"/>
    <property type="project" value="UniProtKB-ARBA"/>
</dbReference>
<dbReference type="AlphaFoldDB" id="A0A2Z4EHQ4"/>
<dbReference type="FunFam" id="2.60.40.10:FF:000107">
    <property type="entry name" value="Myosin, light chain kinase a"/>
    <property type="match status" value="1"/>
</dbReference>
<evidence type="ECO:0000259" key="5">
    <source>
        <dbReference type="PROSITE" id="PS50835"/>
    </source>
</evidence>
<dbReference type="InterPro" id="IPR003961">
    <property type="entry name" value="FN3_dom"/>
</dbReference>
<evidence type="ECO:0000256" key="3">
    <source>
        <dbReference type="SAM" id="Phobius"/>
    </source>
</evidence>
<proteinExistence type="evidence at transcript level"/>
<dbReference type="FunFam" id="2.60.40.10:FF:000028">
    <property type="entry name" value="Neuronal cell adhesion molecule"/>
    <property type="match status" value="1"/>
</dbReference>
<feature type="chain" id="PRO_5016302903" evidence="4">
    <location>
        <begin position="20"/>
        <end position="741"/>
    </location>
</feature>
<evidence type="ECO:0000256" key="1">
    <source>
        <dbReference type="ARBA" id="ARBA00022737"/>
    </source>
</evidence>
<feature type="domain" description="Fibronectin type-III" evidence="6">
    <location>
        <begin position="521"/>
        <end position="617"/>
    </location>
</feature>
<dbReference type="EMBL" id="MF149054">
    <property type="protein sequence ID" value="AWV54571.1"/>
    <property type="molecule type" value="mRNA"/>
</dbReference>
<keyword evidence="1" id="KW-0677">Repeat</keyword>
<evidence type="ECO:0000313" key="7">
    <source>
        <dbReference type="EMBL" id="AWV54571.1"/>
    </source>
</evidence>
<dbReference type="SUPFAM" id="SSF48726">
    <property type="entry name" value="Immunoglobulin"/>
    <property type="match status" value="3"/>
</dbReference>
<dbReference type="InterPro" id="IPR003599">
    <property type="entry name" value="Ig_sub"/>
</dbReference>
<accession>A0A2Z4EHQ4</accession>
<dbReference type="Pfam" id="PF13927">
    <property type="entry name" value="Ig_3"/>
    <property type="match status" value="1"/>
</dbReference>
<keyword evidence="2" id="KW-0393">Immunoglobulin domain</keyword>
<dbReference type="FunFam" id="2.60.40.10:FF:000333">
    <property type="entry name" value="Down syndrome cell adhesion molecule"/>
    <property type="match status" value="1"/>
</dbReference>
<dbReference type="PROSITE" id="PS50835">
    <property type="entry name" value="IG_LIKE"/>
    <property type="match status" value="3"/>
</dbReference>
<name>A0A2Z4EHQ4_TETUR</name>
<dbReference type="InterPro" id="IPR003598">
    <property type="entry name" value="Ig_sub2"/>
</dbReference>
<dbReference type="SMART" id="SM00409">
    <property type="entry name" value="IG"/>
    <property type="match status" value="3"/>
</dbReference>
<dbReference type="SMART" id="SM00408">
    <property type="entry name" value="IGc2"/>
    <property type="match status" value="3"/>
</dbReference>
<reference evidence="7" key="1">
    <citation type="submission" date="2017-05" db="EMBL/GenBank/DDBJ databases">
        <title>Cloning of Tetranychus urticae.</title>
        <authorList>
            <person name="Hou S."/>
            <person name="Jin Y."/>
        </authorList>
    </citation>
    <scope>NUCLEOTIDE SEQUENCE</scope>
</reference>
<dbReference type="PANTHER" id="PTHR13817:SF73">
    <property type="entry name" value="FIBRONECTIN TYPE-III DOMAIN-CONTAINING PROTEIN"/>
    <property type="match status" value="1"/>
</dbReference>
<keyword evidence="4" id="KW-0732">Signal</keyword>
<feature type="domain" description="Fibronectin type-III" evidence="6">
    <location>
        <begin position="315"/>
        <end position="413"/>
    </location>
</feature>
<dbReference type="InterPro" id="IPR050964">
    <property type="entry name" value="Striated_Muscle_Regulatory"/>
</dbReference>
<dbReference type="Pfam" id="PF07679">
    <property type="entry name" value="I-set"/>
    <property type="match status" value="2"/>
</dbReference>
<protein>
    <submittedName>
        <fullName evidence="7">SDscam-b2</fullName>
    </submittedName>
</protein>
<feature type="domain" description="Ig-like" evidence="5">
    <location>
        <begin position="23"/>
        <end position="114"/>
    </location>
</feature>
<dbReference type="SUPFAM" id="SSF49265">
    <property type="entry name" value="Fibronectin type III"/>
    <property type="match status" value="2"/>
</dbReference>
<feature type="transmembrane region" description="Helical" evidence="3">
    <location>
        <begin position="639"/>
        <end position="664"/>
    </location>
</feature>
<organism evidence="7">
    <name type="scientific">Tetranychus urticae</name>
    <name type="common">Two-spotted spider mite</name>
    <dbReference type="NCBI Taxonomy" id="32264"/>
    <lineage>
        <taxon>Eukaryota</taxon>
        <taxon>Metazoa</taxon>
        <taxon>Ecdysozoa</taxon>
        <taxon>Arthropoda</taxon>
        <taxon>Chelicerata</taxon>
        <taxon>Arachnida</taxon>
        <taxon>Acari</taxon>
        <taxon>Acariformes</taxon>
        <taxon>Trombidiformes</taxon>
        <taxon>Prostigmata</taxon>
        <taxon>Eleutherengona</taxon>
        <taxon>Raphignathae</taxon>
        <taxon>Tetranychoidea</taxon>
        <taxon>Tetranychidae</taxon>
        <taxon>Tetranychus</taxon>
    </lineage>
</organism>
<dbReference type="Pfam" id="PF00041">
    <property type="entry name" value="fn3"/>
    <property type="match status" value="3"/>
</dbReference>
<feature type="domain" description="Fibronectin type-III" evidence="6">
    <location>
        <begin position="418"/>
        <end position="519"/>
    </location>
</feature>
<dbReference type="PANTHER" id="PTHR13817">
    <property type="entry name" value="TITIN"/>
    <property type="match status" value="1"/>
</dbReference>
<feature type="domain" description="Ig-like" evidence="5">
    <location>
        <begin position="215"/>
        <end position="310"/>
    </location>
</feature>
<feature type="signal peptide" evidence="4">
    <location>
        <begin position="1"/>
        <end position="19"/>
    </location>
</feature>
<keyword evidence="3" id="KW-0472">Membrane</keyword>
<feature type="domain" description="Ig-like" evidence="5">
    <location>
        <begin position="117"/>
        <end position="199"/>
    </location>
</feature>
<dbReference type="InterPro" id="IPR007110">
    <property type="entry name" value="Ig-like_dom"/>
</dbReference>
<dbReference type="InterPro" id="IPR013098">
    <property type="entry name" value="Ig_I-set"/>
</dbReference>
<dbReference type="GO" id="GO:0009653">
    <property type="term" value="P:anatomical structure morphogenesis"/>
    <property type="evidence" value="ECO:0007669"/>
    <property type="project" value="UniProtKB-ARBA"/>
</dbReference>
<evidence type="ECO:0000256" key="2">
    <source>
        <dbReference type="ARBA" id="ARBA00023319"/>
    </source>
</evidence>
<evidence type="ECO:0000256" key="4">
    <source>
        <dbReference type="SAM" id="SignalP"/>
    </source>
</evidence>
<dbReference type="InterPro" id="IPR036116">
    <property type="entry name" value="FN3_sf"/>
</dbReference>
<keyword evidence="3" id="KW-1133">Transmembrane helix</keyword>
<evidence type="ECO:0000259" key="6">
    <source>
        <dbReference type="PROSITE" id="PS50853"/>
    </source>
</evidence>
<dbReference type="SMART" id="SM00060">
    <property type="entry name" value="FN3"/>
    <property type="match status" value="3"/>
</dbReference>